<evidence type="ECO:0000313" key="1">
    <source>
        <dbReference type="EMBL" id="CAB4191892.1"/>
    </source>
</evidence>
<gene>
    <name evidence="1" type="ORF">UFOVP1230_18</name>
</gene>
<accession>A0A6J5R7V0</accession>
<dbReference type="EMBL" id="LR797179">
    <property type="protein sequence ID" value="CAB4191892.1"/>
    <property type="molecule type" value="Genomic_DNA"/>
</dbReference>
<sequence length="77" mass="8509">MFKNLFKKKATKNIVIGEAPGLIEPGIFKNQKLRIASTYQPIKRVGYNEIFGHTPGHCPCAECDALMSQIVAFKGSI</sequence>
<reference evidence="1" key="1">
    <citation type="submission" date="2020-05" db="EMBL/GenBank/DDBJ databases">
        <authorList>
            <person name="Chiriac C."/>
            <person name="Salcher M."/>
            <person name="Ghai R."/>
            <person name="Kavagutti S V."/>
        </authorList>
    </citation>
    <scope>NUCLEOTIDE SEQUENCE</scope>
</reference>
<name>A0A6J5R7V0_9CAUD</name>
<protein>
    <submittedName>
        <fullName evidence="1">Uncharacterized protein</fullName>
    </submittedName>
</protein>
<organism evidence="1">
    <name type="scientific">uncultured Caudovirales phage</name>
    <dbReference type="NCBI Taxonomy" id="2100421"/>
    <lineage>
        <taxon>Viruses</taxon>
        <taxon>Duplodnaviria</taxon>
        <taxon>Heunggongvirae</taxon>
        <taxon>Uroviricota</taxon>
        <taxon>Caudoviricetes</taxon>
        <taxon>Peduoviridae</taxon>
        <taxon>Maltschvirus</taxon>
        <taxon>Maltschvirus maltsch</taxon>
    </lineage>
</organism>
<proteinExistence type="predicted"/>